<sequence length="349" mass="40871">MQAVSLQAALREIRELREEQMPKDAEFEERLREKDDALREEQMRKDAEFEERLRERDDALRQLEERISLQTPRQQLSPSNNREQNLENNCRNDLGYKLKPDSYDGSVPLREFLTQFNLIARANRWSDSSKTVALAACLRGKARSVLDGIFEIENLSFEEIKSKLELRFGEGHLAQTYYTQFTNRKQKFSEDIVTLGSDIERLSRLAYPECTHEVRDKIACTQFVAALSNGFIKQTLQLENVSSLKPAIERAMAIKVIQENSFTKNENMKFNREKRNFVRNSEKSNDKKEVEKKNIEKRRRPFKKNFNGNNKQNNNNFKQQKKECWKCGALGHFRSECPSEISEAKENSV</sequence>
<dbReference type="PaxDb" id="67767-A0A0J7N5J2"/>
<evidence type="ECO:0000313" key="5">
    <source>
        <dbReference type="Proteomes" id="UP000036403"/>
    </source>
</evidence>
<dbReference type="SUPFAM" id="SSF57756">
    <property type="entry name" value="Retrovirus zinc finger-like domains"/>
    <property type="match status" value="1"/>
</dbReference>
<evidence type="ECO:0000256" key="2">
    <source>
        <dbReference type="SAM" id="MobiDB-lite"/>
    </source>
</evidence>
<feature type="region of interest" description="Disordered" evidence="2">
    <location>
        <begin position="17"/>
        <end position="50"/>
    </location>
</feature>
<dbReference type="OrthoDB" id="7554721at2759"/>
<dbReference type="GO" id="GO:0008270">
    <property type="term" value="F:zinc ion binding"/>
    <property type="evidence" value="ECO:0007669"/>
    <property type="project" value="UniProtKB-KW"/>
</dbReference>
<dbReference type="PROSITE" id="PS50158">
    <property type="entry name" value="ZF_CCHC"/>
    <property type="match status" value="1"/>
</dbReference>
<proteinExistence type="predicted"/>
<dbReference type="Proteomes" id="UP000036403">
    <property type="component" value="Unassembled WGS sequence"/>
</dbReference>
<evidence type="ECO:0000313" key="4">
    <source>
        <dbReference type="EMBL" id="KMQ87965.1"/>
    </source>
</evidence>
<organism evidence="4 5">
    <name type="scientific">Lasius niger</name>
    <name type="common">Black garden ant</name>
    <dbReference type="NCBI Taxonomy" id="67767"/>
    <lineage>
        <taxon>Eukaryota</taxon>
        <taxon>Metazoa</taxon>
        <taxon>Ecdysozoa</taxon>
        <taxon>Arthropoda</taxon>
        <taxon>Hexapoda</taxon>
        <taxon>Insecta</taxon>
        <taxon>Pterygota</taxon>
        <taxon>Neoptera</taxon>
        <taxon>Endopterygota</taxon>
        <taxon>Hymenoptera</taxon>
        <taxon>Apocrita</taxon>
        <taxon>Aculeata</taxon>
        <taxon>Formicoidea</taxon>
        <taxon>Formicidae</taxon>
        <taxon>Formicinae</taxon>
        <taxon>Lasius</taxon>
        <taxon>Lasius</taxon>
    </lineage>
</organism>
<feature type="compositionally biased region" description="Basic and acidic residues" evidence="2">
    <location>
        <begin position="274"/>
        <end position="294"/>
    </location>
</feature>
<gene>
    <name evidence="4" type="ORF">RF55_12625</name>
</gene>
<protein>
    <recommendedName>
        <fullName evidence="3">CCHC-type domain-containing protein</fullName>
    </recommendedName>
</protein>
<dbReference type="STRING" id="67767.A0A0J7N5J2"/>
<keyword evidence="1" id="KW-0862">Zinc</keyword>
<feature type="compositionally biased region" description="Polar residues" evidence="2">
    <location>
        <begin position="70"/>
        <end position="91"/>
    </location>
</feature>
<reference evidence="4 5" key="1">
    <citation type="submission" date="2015-04" db="EMBL/GenBank/DDBJ databases">
        <title>Lasius niger genome sequencing.</title>
        <authorList>
            <person name="Konorov E.A."/>
            <person name="Nikitin M.A."/>
            <person name="Kirill M.V."/>
            <person name="Chang P."/>
        </authorList>
    </citation>
    <scope>NUCLEOTIDE SEQUENCE [LARGE SCALE GENOMIC DNA]</scope>
    <source>
        <tissue evidence="4">Whole</tissue>
    </source>
</reference>
<comment type="caution">
    <text evidence="4">The sequence shown here is derived from an EMBL/GenBank/DDBJ whole genome shotgun (WGS) entry which is preliminary data.</text>
</comment>
<evidence type="ECO:0000256" key="1">
    <source>
        <dbReference type="PROSITE-ProRule" id="PRU00047"/>
    </source>
</evidence>
<feature type="region of interest" description="Disordered" evidence="2">
    <location>
        <begin position="70"/>
        <end position="93"/>
    </location>
</feature>
<dbReference type="EMBL" id="LBMM01009651">
    <property type="protein sequence ID" value="KMQ87965.1"/>
    <property type="molecule type" value="Genomic_DNA"/>
</dbReference>
<accession>A0A0J7N5J2</accession>
<dbReference type="AlphaFoldDB" id="A0A0J7N5J2"/>
<dbReference type="InterPro" id="IPR036875">
    <property type="entry name" value="Znf_CCHC_sf"/>
</dbReference>
<feature type="domain" description="CCHC-type" evidence="3">
    <location>
        <begin position="324"/>
        <end position="339"/>
    </location>
</feature>
<dbReference type="SMART" id="SM00343">
    <property type="entry name" value="ZnF_C2HC"/>
    <property type="match status" value="1"/>
</dbReference>
<keyword evidence="5" id="KW-1185">Reference proteome</keyword>
<dbReference type="PANTHER" id="PTHR45823">
    <property type="entry name" value="T-SNARE COILED-COIL HOMOLOGY DOMAIN-CONTAINING PROTEIN"/>
    <property type="match status" value="1"/>
</dbReference>
<feature type="region of interest" description="Disordered" evidence="2">
    <location>
        <begin position="274"/>
        <end position="318"/>
    </location>
</feature>
<keyword evidence="1" id="KW-0863">Zinc-finger</keyword>
<dbReference type="GO" id="GO:0003676">
    <property type="term" value="F:nucleic acid binding"/>
    <property type="evidence" value="ECO:0007669"/>
    <property type="project" value="InterPro"/>
</dbReference>
<dbReference type="InterPro" id="IPR001878">
    <property type="entry name" value="Znf_CCHC"/>
</dbReference>
<feature type="compositionally biased region" description="Low complexity" evidence="2">
    <location>
        <begin position="304"/>
        <end position="318"/>
    </location>
</feature>
<name>A0A0J7N5J2_LASNI</name>
<evidence type="ECO:0000259" key="3">
    <source>
        <dbReference type="PROSITE" id="PS50158"/>
    </source>
</evidence>
<keyword evidence="1" id="KW-0479">Metal-binding</keyword>
<dbReference type="Pfam" id="PF00098">
    <property type="entry name" value="zf-CCHC"/>
    <property type="match status" value="1"/>
</dbReference>
<dbReference type="PANTHER" id="PTHR45823:SF1">
    <property type="entry name" value="T-SNARE COILED-COIL HOMOLOGY DOMAIN-CONTAINING PROTEIN"/>
    <property type="match status" value="1"/>
</dbReference>